<dbReference type="AlphaFoldDB" id="A0A162IF03"/>
<comment type="similarity">
    <text evidence="1">Belongs to the GMC oxidoreductase family.</text>
</comment>
<dbReference type="GO" id="GO:0050660">
    <property type="term" value="F:flavin adenine dinucleotide binding"/>
    <property type="evidence" value="ECO:0007669"/>
    <property type="project" value="InterPro"/>
</dbReference>
<dbReference type="Proteomes" id="UP000078544">
    <property type="component" value="Unassembled WGS sequence"/>
</dbReference>
<dbReference type="GO" id="GO:0016614">
    <property type="term" value="F:oxidoreductase activity, acting on CH-OH group of donors"/>
    <property type="evidence" value="ECO:0007669"/>
    <property type="project" value="InterPro"/>
</dbReference>
<dbReference type="OrthoDB" id="269227at2759"/>
<dbReference type="Gene3D" id="3.50.50.60">
    <property type="entry name" value="FAD/NAD(P)-binding domain"/>
    <property type="match status" value="1"/>
</dbReference>
<protein>
    <submittedName>
        <fullName evidence="4">Alcohol dehydrogenase</fullName>
    </submittedName>
</protein>
<accession>A0A162IF03</accession>
<dbReference type="Gene3D" id="3.30.560.10">
    <property type="entry name" value="Glucose Oxidase, domain 3"/>
    <property type="match status" value="1"/>
</dbReference>
<evidence type="ECO:0000256" key="2">
    <source>
        <dbReference type="PIRSR" id="PIRSR000137-2"/>
    </source>
</evidence>
<evidence type="ECO:0000259" key="3">
    <source>
        <dbReference type="PROSITE" id="PS00624"/>
    </source>
</evidence>
<dbReference type="PANTHER" id="PTHR11552:SF213">
    <property type="entry name" value="DEHYDROGENASE, PUTATIVE-RELATED"/>
    <property type="match status" value="1"/>
</dbReference>
<keyword evidence="5" id="KW-1185">Reference proteome</keyword>
<dbReference type="SUPFAM" id="SSF51905">
    <property type="entry name" value="FAD/NAD(P)-binding domain"/>
    <property type="match status" value="1"/>
</dbReference>
<proteinExistence type="inferred from homology"/>
<evidence type="ECO:0000256" key="1">
    <source>
        <dbReference type="ARBA" id="ARBA00010790"/>
    </source>
</evidence>
<feature type="domain" description="Glucose-methanol-choline oxidoreductase N-terminal" evidence="3">
    <location>
        <begin position="413"/>
        <end position="427"/>
    </location>
</feature>
<dbReference type="SUPFAM" id="SSF54373">
    <property type="entry name" value="FAD-linked reductases, C-terminal domain"/>
    <property type="match status" value="1"/>
</dbReference>
<keyword evidence="2" id="KW-0274">FAD</keyword>
<gene>
    <name evidence="4" type="ORF">AAL_08144</name>
</gene>
<dbReference type="InterPro" id="IPR007867">
    <property type="entry name" value="GMC_OxRtase_C"/>
</dbReference>
<feature type="binding site" evidence="2">
    <location>
        <position position="358"/>
    </location>
    <ligand>
        <name>FAD</name>
        <dbReference type="ChEBI" id="CHEBI:57692"/>
    </ligand>
</feature>
<dbReference type="STRING" id="1081109.A0A162IF03"/>
<dbReference type="InterPro" id="IPR000172">
    <property type="entry name" value="GMC_OxRdtase_N"/>
</dbReference>
<sequence length="705" mass="78198">MKVLKTSDHLQAQTAKLSLLLDVGSCSSLSKDFVAQELAPDSQKPTDVLSEKFLNDEMRLVKACACLCLALNAQGAFVSKPDPSTQYEYVIVGSGAGGATLAARLATYGHSVLLVEAGSDETESYSYRVPAFNLLSSENHRTSWNFYVHHYNDLERQKRDSKMVWRTQDGQIRVGSKGRKVGEPLGILYPRAGTFGGCTAHNALITVLPDDYDWQSIADVTKDNSWSHREMRRLWRRIEMNTYLTSLSEGHGFAGWLATAVADLGLIKADWKLVKLVLSTVKALNPSWIERLTHGLVDLASVLLRDINSDIYKDQERTGLFQIPLSLSNATRSGPVDFVLSVMQRKDTKLDIMLDTLVTKIRFADGGISPRAVGVDYMRGPSLYKADPHYVSASKAMIHGTIHVTKEVILSGGAFNTPQLLKLSGIGPRHELQHFNITVHVDLPGVGTNLQDRYELTVVANNTEEWSLLRNCTFLQRPDDPCLERWENEDQDIVDRGAYATGGLILAVVKKTSVAENGVPDVFMAVSPVQFKGYYPGYSVDAIRDKRQVTWLILKGYTHNKAGTVKLRSNDPRDTPIINFNYFDTGSSGYNKDVQALMEGLKFARNAVKELDGFNEVWPGPEVQSDDELIEFMKREAWGHHASCTCPIGGDDDPDAVLDSKFRVRGVANLRVVDASVFPRIPGYFIAASIYMIAEKAADVLHFGE</sequence>
<dbReference type="PIRSF" id="PIRSF000137">
    <property type="entry name" value="Alcohol_oxidase"/>
    <property type="match status" value="1"/>
</dbReference>
<comment type="caution">
    <text evidence="4">The sequence shown here is derived from an EMBL/GenBank/DDBJ whole genome shotgun (WGS) entry which is preliminary data.</text>
</comment>
<dbReference type="Pfam" id="PF00732">
    <property type="entry name" value="GMC_oxred_N"/>
    <property type="match status" value="1"/>
</dbReference>
<comment type="cofactor">
    <cofactor evidence="2">
        <name>FAD</name>
        <dbReference type="ChEBI" id="CHEBI:57692"/>
    </cofactor>
</comment>
<dbReference type="PANTHER" id="PTHR11552">
    <property type="entry name" value="GLUCOSE-METHANOL-CHOLINE GMC OXIDOREDUCTASE"/>
    <property type="match status" value="1"/>
</dbReference>
<evidence type="ECO:0000313" key="4">
    <source>
        <dbReference type="EMBL" id="KZZ88162.1"/>
    </source>
</evidence>
<reference evidence="4 5" key="1">
    <citation type="journal article" date="2016" name="Genome Biol. Evol.">
        <title>Divergent and convergent evolution of fungal pathogenicity.</title>
        <authorList>
            <person name="Shang Y."/>
            <person name="Xiao G."/>
            <person name="Zheng P."/>
            <person name="Cen K."/>
            <person name="Zhan S."/>
            <person name="Wang C."/>
        </authorList>
    </citation>
    <scope>NUCLEOTIDE SEQUENCE [LARGE SCALE GENOMIC DNA]</scope>
    <source>
        <strain evidence="4 5">RCEF 2490</strain>
    </source>
</reference>
<dbReference type="EMBL" id="AZGY01000031">
    <property type="protein sequence ID" value="KZZ88162.1"/>
    <property type="molecule type" value="Genomic_DNA"/>
</dbReference>
<evidence type="ECO:0000313" key="5">
    <source>
        <dbReference type="Proteomes" id="UP000078544"/>
    </source>
</evidence>
<organism evidence="4 5">
    <name type="scientific">Moelleriella libera RCEF 2490</name>
    <dbReference type="NCBI Taxonomy" id="1081109"/>
    <lineage>
        <taxon>Eukaryota</taxon>
        <taxon>Fungi</taxon>
        <taxon>Dikarya</taxon>
        <taxon>Ascomycota</taxon>
        <taxon>Pezizomycotina</taxon>
        <taxon>Sordariomycetes</taxon>
        <taxon>Hypocreomycetidae</taxon>
        <taxon>Hypocreales</taxon>
        <taxon>Clavicipitaceae</taxon>
        <taxon>Moelleriella</taxon>
    </lineage>
</organism>
<name>A0A162IF03_9HYPO</name>
<dbReference type="InterPro" id="IPR036188">
    <property type="entry name" value="FAD/NAD-bd_sf"/>
</dbReference>
<keyword evidence="2" id="KW-0285">Flavoprotein</keyword>
<dbReference type="Pfam" id="PF13450">
    <property type="entry name" value="NAD_binding_8"/>
    <property type="match status" value="1"/>
</dbReference>
<dbReference type="Pfam" id="PF05199">
    <property type="entry name" value="GMC_oxred_C"/>
    <property type="match status" value="1"/>
</dbReference>
<dbReference type="PROSITE" id="PS00624">
    <property type="entry name" value="GMC_OXRED_2"/>
    <property type="match status" value="1"/>
</dbReference>
<dbReference type="InterPro" id="IPR012132">
    <property type="entry name" value="GMC_OxRdtase"/>
</dbReference>